<protein>
    <submittedName>
        <fullName evidence="2">Uncharacterized protein</fullName>
    </submittedName>
</protein>
<proteinExistence type="predicted"/>
<feature type="transmembrane region" description="Helical" evidence="1">
    <location>
        <begin position="12"/>
        <end position="32"/>
    </location>
</feature>
<evidence type="ECO:0000313" key="2">
    <source>
        <dbReference type="EMBL" id="PVE49625.1"/>
    </source>
</evidence>
<comment type="caution">
    <text evidence="2">The sequence shown here is derived from an EMBL/GenBank/DDBJ whole genome shotgun (WGS) entry which is preliminary data.</text>
</comment>
<keyword evidence="1" id="KW-1133">Transmembrane helix</keyword>
<evidence type="ECO:0000256" key="1">
    <source>
        <dbReference type="SAM" id="Phobius"/>
    </source>
</evidence>
<sequence length="101" mass="11031">MPKLVKLYLRQVAVGFVLSAIFVGLLLGFNVANLRGLMLATQGGYIAAFMLFFFNGLVFAGVQFAISIMRMADKDDQGPKGGHRQRVRYGQPVPVRVAAGR</sequence>
<gene>
    <name evidence="2" type="ORF">DDE23_03280</name>
</gene>
<keyword evidence="1" id="KW-0472">Membrane</keyword>
<dbReference type="Proteomes" id="UP000244810">
    <property type="component" value="Unassembled WGS sequence"/>
</dbReference>
<keyword evidence="1" id="KW-0812">Transmembrane</keyword>
<dbReference type="AlphaFoldDB" id="A0A2T7UXX1"/>
<dbReference type="OrthoDB" id="8115457at2"/>
<organism evidence="2 3">
    <name type="scientific">Pararhodobacter aggregans</name>
    <dbReference type="NCBI Taxonomy" id="404875"/>
    <lineage>
        <taxon>Bacteria</taxon>
        <taxon>Pseudomonadati</taxon>
        <taxon>Pseudomonadota</taxon>
        <taxon>Alphaproteobacteria</taxon>
        <taxon>Rhodobacterales</taxon>
        <taxon>Paracoccaceae</taxon>
        <taxon>Pararhodobacter</taxon>
    </lineage>
</organism>
<name>A0A2T7UXX1_9RHOB</name>
<feature type="transmembrane region" description="Helical" evidence="1">
    <location>
        <begin position="44"/>
        <end position="66"/>
    </location>
</feature>
<keyword evidence="3" id="KW-1185">Reference proteome</keyword>
<accession>A0A2T7UXX1</accession>
<dbReference type="EMBL" id="QDDR01000001">
    <property type="protein sequence ID" value="PVE49625.1"/>
    <property type="molecule type" value="Genomic_DNA"/>
</dbReference>
<evidence type="ECO:0000313" key="3">
    <source>
        <dbReference type="Proteomes" id="UP000244810"/>
    </source>
</evidence>
<reference evidence="2 3" key="1">
    <citation type="journal article" date="2011" name="Syst. Appl. Microbiol.">
        <title>Defluviimonas denitrificans gen. nov., sp. nov., and Pararhodobacter aggregans gen. nov., sp. nov., non-phototrophic Rhodobacteraceae from the biofilter of a marine aquaculture.</title>
        <authorList>
            <person name="Foesel B.U."/>
            <person name="Drake H.L."/>
            <person name="Schramm A."/>
        </authorList>
    </citation>
    <scope>NUCLEOTIDE SEQUENCE [LARGE SCALE GENOMIC DNA]</scope>
    <source>
        <strain evidence="2 3">D1-19</strain>
    </source>
</reference>